<comment type="caution">
    <text evidence="1">The sequence shown here is derived from an EMBL/GenBank/DDBJ whole genome shotgun (WGS) entry which is preliminary data.</text>
</comment>
<name>A0ACC6MDK8_MYCPF</name>
<accession>A0ACC6MDK8</accession>
<evidence type="ECO:0000313" key="2">
    <source>
        <dbReference type="Proteomes" id="UP001289645"/>
    </source>
</evidence>
<gene>
    <name evidence="1" type="ORF">OHX15_06555</name>
</gene>
<sequence length="948" mass="96810">MSAAVLLTFLGVGPVVGEGVAAAAPSDTAAQSGNTPSAESSDADSASDDAAAEDDAAEDDPADHAAEGAAPEDDAADDAVDYDAAEGFVGEDDAAGDDDADGAPGGDGSGEESGRLDDTSEASDTGDVDGAAGVGDAAAETSDELSQHADDTTTNGVAEDTTTERAAGRAIAADVAAESPGSDSGPEPRTVDGAPAEQKRSAELTAIAEHLSLPDATEQPADKPSVAVETAAVAPARSVRSIVAARPVTVDSIVTDLLTWVGLGPAAHGLPLPATPVSALVESLWLAVRQAQYVLNNQRPTADVTVSGPGPDGVVTGALSAVDYDDLSLTYTVTAAPTNGRVVLDASGGFTYTPSLPGRADQFTVTVDDTVGNPVHVHGLLGLLGITGPTEVVVRIAGAPTANPVQLAELRTRDGVTVGVTDGGAVRVIEGRFTDQVVSGAADAAAVLNGLAPLLGAAPGFAAAADIDTDRAGVGPGVENFYHYTETLGDVTVLGSDIILVTDADGLVTSLFNNYVGLGAAFDVTPDEGVDEHDEVSLLAGAAYLGADADGEALQTFLAQTDVTTALVVYALDQQADPELAWQVVVRFSDTGDLSPSAVTYVVDADGGDAGSIIVTVTSGQGASVDSVATDWLGESRSITVDRGGWLFPSYTMVDDTRNITTYTTSYLFFVGGPVLPGRVVKRGWLGWNRGAVSAHANAAAVYDFYEDVLGRTSFDGDGALVEVSIRYNPINTYRAFGYANAFWDPTRQQFAFGDAGYLQASLDVVAHEFTHAVVSYVVGTGGSVLDYGESGALNEAYADILGLLVEGKSGPGRWLIAEDSDYGIIRNLADPTSVSSGLGPYRDHYDTRYTGTGDDGGEHVNSTIFGHAAYLMMTDAATAGVSDEAWARVFYHSLFRLGRSAVFADGRAAVLSAAAAQGFSVDQLDAIRSAFDDVGIAGPAESVLLVA</sequence>
<dbReference type="EMBL" id="JAOXLN010000004">
    <property type="protein sequence ID" value="MDZ5085044.1"/>
    <property type="molecule type" value="Genomic_DNA"/>
</dbReference>
<proteinExistence type="predicted"/>
<evidence type="ECO:0000313" key="1">
    <source>
        <dbReference type="EMBL" id="MDZ5085044.1"/>
    </source>
</evidence>
<protein>
    <submittedName>
        <fullName evidence="1">M4 family metallopeptidase</fullName>
    </submittedName>
</protein>
<reference evidence="1 2" key="1">
    <citation type="journal article" date="2021" name="Chemosphere">
        <title>Bioballs carrying a syntrophic Rhodococcus and Mycolicibacterium consortium for simultaneous sorption and biodegradation of fuel oil in contaminated freshwater.</title>
        <authorList>
            <person name="Naloka K."/>
            <person name="Polrit D."/>
            <person name="Muangchinda C."/>
            <person name="Thoetkiattikul H."/>
            <person name="Pinyakong O."/>
        </authorList>
    </citation>
    <scope>NUCLEOTIDE SEQUENCE [LARGE SCALE GENOMIC DNA]</scope>
    <source>
        <strain evidence="1 2">J101</strain>
    </source>
</reference>
<keyword evidence="2" id="KW-1185">Reference proteome</keyword>
<dbReference type="Proteomes" id="UP001289645">
    <property type="component" value="Unassembled WGS sequence"/>
</dbReference>
<organism evidence="1 2">
    <name type="scientific">Mycolicibacterium parafortuitum</name>
    <name type="common">Mycobacterium parafortuitum</name>
    <dbReference type="NCBI Taxonomy" id="39692"/>
    <lineage>
        <taxon>Bacteria</taxon>
        <taxon>Bacillati</taxon>
        <taxon>Actinomycetota</taxon>
        <taxon>Actinomycetes</taxon>
        <taxon>Mycobacteriales</taxon>
        <taxon>Mycobacteriaceae</taxon>
        <taxon>Mycolicibacterium</taxon>
    </lineage>
</organism>